<dbReference type="Proteomes" id="UP001568698">
    <property type="component" value="Unassembled WGS sequence"/>
</dbReference>
<keyword evidence="2" id="KW-1185">Reference proteome</keyword>
<name>A0ABV4K274_9BACT</name>
<proteinExistence type="predicted"/>
<accession>A0ABV4K274</accession>
<gene>
    <name evidence="1" type="ORF">AB6M95_09880</name>
</gene>
<evidence type="ECO:0008006" key="3">
    <source>
        <dbReference type="Google" id="ProtNLM"/>
    </source>
</evidence>
<sequence>MKSHPICGTCVGTRCRAVAGTERDCHWADAKEAYDALHAENERLREAIKNVIAYEHCGECGKGCLVFFEEKPCAADSKPCEEVFTLLKLVWPEFVEHECKEYGG</sequence>
<comment type="caution">
    <text evidence="1">The sequence shown here is derived from an EMBL/GenBank/DDBJ whole genome shotgun (WGS) entry which is preliminary data.</text>
</comment>
<organism evidence="1 2">
    <name type="scientific">Pseudodesulfovibrio karagichevae</name>
    <dbReference type="NCBI Taxonomy" id="3239305"/>
    <lineage>
        <taxon>Bacteria</taxon>
        <taxon>Pseudomonadati</taxon>
        <taxon>Thermodesulfobacteriota</taxon>
        <taxon>Desulfovibrionia</taxon>
        <taxon>Desulfovibrionales</taxon>
        <taxon>Desulfovibrionaceae</taxon>
    </lineage>
</organism>
<reference evidence="1 2" key="1">
    <citation type="submission" date="2024-08" db="EMBL/GenBank/DDBJ databases">
        <title>Sulfate-reducing bacteria isolated from formation water of the oil field in Kazakhstan and description of Pseudodesulfovibrio sp.</title>
        <authorList>
            <person name="Bidzhieva S.K."/>
            <person name="Tourova T.P."/>
            <person name="Grouzdev D.S."/>
            <person name="Beletsky A.V."/>
            <person name="Sokolova D.S."/>
            <person name="Samigullina S.R."/>
            <person name="Poltaraus A.B."/>
            <person name="Avtukh A.N."/>
            <person name="Tereshina V.M."/>
            <person name="Zhaparov N.S."/>
            <person name="Mardanov A.V."/>
            <person name="Nazina T.N."/>
        </authorList>
    </citation>
    <scope>NUCLEOTIDE SEQUENCE [LARGE SCALE GENOMIC DNA]</scope>
    <source>
        <strain evidence="1 2">9FUS</strain>
    </source>
</reference>
<dbReference type="RefSeq" id="WP_371386575.1">
    <property type="nucleotide sequence ID" value="NZ_JBGLYH010000023.1"/>
</dbReference>
<evidence type="ECO:0000313" key="2">
    <source>
        <dbReference type="Proteomes" id="UP001568698"/>
    </source>
</evidence>
<dbReference type="EMBL" id="JBGLYH010000023">
    <property type="protein sequence ID" value="MEZ7197056.1"/>
    <property type="molecule type" value="Genomic_DNA"/>
</dbReference>
<evidence type="ECO:0000313" key="1">
    <source>
        <dbReference type="EMBL" id="MEZ7197056.1"/>
    </source>
</evidence>
<protein>
    <recommendedName>
        <fullName evidence="3">4Fe-4S ferredoxin-type domain-containing protein</fullName>
    </recommendedName>
</protein>